<name>A0A8F6TTN9_9RHOB</name>
<protein>
    <recommendedName>
        <fullName evidence="3">Phytanoyl-CoA dioxygenase PhyH</fullName>
    </recommendedName>
</protein>
<reference evidence="1 2" key="1">
    <citation type="submission" date="2021-07" db="EMBL/GenBank/DDBJ databases">
        <title>A novel Jannaschia species isolated from marine dinoflagellate Ceratoperidinium margalefii.</title>
        <authorList>
            <person name="Jiang Y."/>
            <person name="Li Z."/>
        </authorList>
    </citation>
    <scope>NUCLEOTIDE SEQUENCE [LARGE SCALE GENOMIC DNA]</scope>
    <source>
        <strain evidence="1 2">J12C1-MA-4</strain>
    </source>
</reference>
<sequence length="254" mass="27844">MSWLCRGWQVFDSEPAVAAWVEAARVPALAAAAREPRRHGGTWCVGVDILDNDAEGRVTGGPPLRGAAFAEAALQTGVRQLHRAQVSVTHPGYPGRDPEESAANHRFRRDRDAAHLDGLLPVGPEKRRQLREPHAWILGIALNAASAQAAPLVVWDGSHEIIRRAFAQGFDGIAPHDWATRDVTETYRAARADVFERCERIEVPLRPGQSVLLHRMTIHGVAPWKAGADAPPEGRATAYFRPLVARPEDWLALS</sequence>
<evidence type="ECO:0000313" key="2">
    <source>
        <dbReference type="Proteomes" id="UP000825009"/>
    </source>
</evidence>
<keyword evidence="2" id="KW-1185">Reference proteome</keyword>
<dbReference type="KEGG" id="gce:KYE46_10040"/>
<gene>
    <name evidence="1" type="ORF">KYE46_10040</name>
</gene>
<dbReference type="Proteomes" id="UP000825009">
    <property type="component" value="Chromosome"/>
</dbReference>
<dbReference type="RefSeq" id="WP_219000490.1">
    <property type="nucleotide sequence ID" value="NZ_CP079194.1"/>
</dbReference>
<organism evidence="1 2">
    <name type="scientific">Gymnodinialimonas ceratoperidinii</name>
    <dbReference type="NCBI Taxonomy" id="2856823"/>
    <lineage>
        <taxon>Bacteria</taxon>
        <taxon>Pseudomonadati</taxon>
        <taxon>Pseudomonadota</taxon>
        <taxon>Alphaproteobacteria</taxon>
        <taxon>Rhodobacterales</taxon>
        <taxon>Paracoccaceae</taxon>
        <taxon>Gymnodinialimonas</taxon>
    </lineage>
</organism>
<dbReference type="EMBL" id="CP079194">
    <property type="protein sequence ID" value="QXT38293.1"/>
    <property type="molecule type" value="Genomic_DNA"/>
</dbReference>
<proteinExistence type="predicted"/>
<evidence type="ECO:0000313" key="1">
    <source>
        <dbReference type="EMBL" id="QXT38293.1"/>
    </source>
</evidence>
<accession>A0A8F6TTN9</accession>
<evidence type="ECO:0008006" key="3">
    <source>
        <dbReference type="Google" id="ProtNLM"/>
    </source>
</evidence>
<dbReference type="AlphaFoldDB" id="A0A8F6TTN9"/>